<feature type="compositionally biased region" description="Polar residues" evidence="1">
    <location>
        <begin position="505"/>
        <end position="514"/>
    </location>
</feature>
<evidence type="ECO:0000256" key="1">
    <source>
        <dbReference type="SAM" id="MobiDB-lite"/>
    </source>
</evidence>
<feature type="compositionally biased region" description="Polar residues" evidence="1">
    <location>
        <begin position="60"/>
        <end position="74"/>
    </location>
</feature>
<feature type="compositionally biased region" description="Polar residues" evidence="1">
    <location>
        <begin position="223"/>
        <end position="237"/>
    </location>
</feature>
<feature type="compositionally biased region" description="Basic and acidic residues" evidence="1">
    <location>
        <begin position="981"/>
        <end position="990"/>
    </location>
</feature>
<feature type="compositionally biased region" description="Polar residues" evidence="1">
    <location>
        <begin position="545"/>
        <end position="561"/>
    </location>
</feature>
<evidence type="ECO:0000313" key="3">
    <source>
        <dbReference type="Proteomes" id="UP000031036"/>
    </source>
</evidence>
<feature type="region of interest" description="Disordered" evidence="1">
    <location>
        <begin position="545"/>
        <end position="611"/>
    </location>
</feature>
<feature type="region of interest" description="Disordered" evidence="1">
    <location>
        <begin position="222"/>
        <end position="299"/>
    </location>
</feature>
<feature type="region of interest" description="Disordered" evidence="1">
    <location>
        <begin position="822"/>
        <end position="842"/>
    </location>
</feature>
<feature type="compositionally biased region" description="Polar residues" evidence="1">
    <location>
        <begin position="265"/>
        <end position="292"/>
    </location>
</feature>
<name>A0A0B2W4V0_TOXCA</name>
<organism evidence="2 3">
    <name type="scientific">Toxocara canis</name>
    <name type="common">Canine roundworm</name>
    <dbReference type="NCBI Taxonomy" id="6265"/>
    <lineage>
        <taxon>Eukaryota</taxon>
        <taxon>Metazoa</taxon>
        <taxon>Ecdysozoa</taxon>
        <taxon>Nematoda</taxon>
        <taxon>Chromadorea</taxon>
        <taxon>Rhabditida</taxon>
        <taxon>Spirurina</taxon>
        <taxon>Ascaridomorpha</taxon>
        <taxon>Ascaridoidea</taxon>
        <taxon>Toxocaridae</taxon>
        <taxon>Toxocara</taxon>
    </lineage>
</organism>
<feature type="region of interest" description="Disordered" evidence="1">
    <location>
        <begin position="499"/>
        <end position="520"/>
    </location>
</feature>
<feature type="region of interest" description="Disordered" evidence="1">
    <location>
        <begin position="47"/>
        <end position="133"/>
    </location>
</feature>
<evidence type="ECO:0000313" key="2">
    <source>
        <dbReference type="EMBL" id="KHN88260.1"/>
    </source>
</evidence>
<accession>A0A0B2W4V0</accession>
<dbReference type="AlphaFoldDB" id="A0A0B2W4V0"/>
<feature type="region of interest" description="Disordered" evidence="1">
    <location>
        <begin position="967"/>
        <end position="998"/>
    </location>
</feature>
<feature type="compositionally biased region" description="Basic and acidic residues" evidence="1">
    <location>
        <begin position="238"/>
        <end position="247"/>
    </location>
</feature>
<dbReference type="Proteomes" id="UP000031036">
    <property type="component" value="Unassembled WGS sequence"/>
</dbReference>
<protein>
    <submittedName>
        <fullName evidence="2">Uncharacterized protein</fullName>
    </submittedName>
</protein>
<comment type="caution">
    <text evidence="2">The sequence shown here is derived from an EMBL/GenBank/DDBJ whole genome shotgun (WGS) entry which is preliminary data.</text>
</comment>
<feature type="compositionally biased region" description="Basic and acidic residues" evidence="1">
    <location>
        <begin position="563"/>
        <end position="573"/>
    </location>
</feature>
<proteinExistence type="predicted"/>
<dbReference type="EMBL" id="JPKZ01000256">
    <property type="protein sequence ID" value="KHN88260.1"/>
    <property type="molecule type" value="Genomic_DNA"/>
</dbReference>
<reference evidence="2 3" key="1">
    <citation type="submission" date="2014-11" db="EMBL/GenBank/DDBJ databases">
        <title>Genetic blueprint of the zoonotic pathogen Toxocara canis.</title>
        <authorList>
            <person name="Zhu X.-Q."/>
            <person name="Korhonen P.K."/>
            <person name="Cai H."/>
            <person name="Young N.D."/>
            <person name="Nejsum P."/>
            <person name="von Samson-Himmelstjerna G."/>
            <person name="Boag P.R."/>
            <person name="Tan P."/>
            <person name="Li Q."/>
            <person name="Min J."/>
            <person name="Yang Y."/>
            <person name="Wang X."/>
            <person name="Fang X."/>
            <person name="Hall R.S."/>
            <person name="Hofmann A."/>
            <person name="Sternberg P.W."/>
            <person name="Jex A.R."/>
            <person name="Gasser R.B."/>
        </authorList>
    </citation>
    <scope>NUCLEOTIDE SEQUENCE [LARGE SCALE GENOMIC DNA]</scope>
    <source>
        <strain evidence="2">PN_DK_2014</strain>
    </source>
</reference>
<sequence>MISFCNSFHCCGRKVKKDELEEPYGVISATDSSTACDKNLSHVSFRLPNASGTHNRERLSQPTFSQSGTHGQHASQRSSVPPVRPHSSTKRALPKLPELEKGASNAMYSSIERPSSRARHRSRSPSYIEEGVNPMYESIDAESDSISDPLYSRVESESASARKYDYPVFNGLRTARGPSAEEAVYQSASQIYAAASEDPYSSITSQTGGDMNYGLRIARMKGQTETSDSAHSGVKPSTSKDIEDLYTKIRRGTPGDGTFKVPNGGDQSESLPGTSYASGGSQLTGYASSGSEKTSREPSYRYITVRESVDVIRRRLNERELLEANGAASTAGSADGSLPVREHYYSSIGGGSDYESMSVAALYERIPDLTTSSVGNDEEQTLTGEAASSFGRSMNASAEMSSACARVTSTADYGGVAPKPPTSPIPNRLSSEAVDMASFRHSMVGEQIPFIEGGSPPYASIQNDIRSPSNNAVVGSSSSDVRPSIKPIVVMSDSSVMSSKKRLGSSLSDASNKVNPRKRPTSNFFETKLVDTSASGERDVIAPVQEQSKSSTVISAASETVGSDEKSRLRVERPASGSMSRTFAKTLDEEECVQSTKSGTNDVGLPGMDSGRQKGTKIIRKCLAENSSLYGNQRNSVVGTNCHTVSHATYFTKGTSVLPSAPYRSANRSPISVLACENEENGQKCGRGMSSGDSTVTHTNAVASTELLLDFQNIARYPSEAVVEAKTAEKKEPTIKVEQNLCKRSEAVEEPKADTSERIVPIEMVSSRFVTTVPSLHIRPSENSLLVDSIPSSQTFHSQAETYVAGQLTSASARSAPIEIGTKSTDTSDFDSGVMSRSLDSTGSQTDDLYDGWIGRSSSKSVIPVLRNSRRVRQKSIGQKERHHKGSVEREESDVRTNVAETPRAPASACLTLGVSRSELGNLKGHDYVSPVDLGTERSWPLTSSYGWIGRSSSKSVIPVLRNSRRVRQKSIGQKERHHKGSVEREESDVRTNVAETPRAPASACLTLGVSRSELGNLKGHDYVSPVDLGTERSWPLTSSSSESPKLVSDICRSKTFSNSVMAPPNPEAIFQPLRPGEMVDVVPLPNVSVHI</sequence>
<dbReference type="OrthoDB" id="5815739at2759"/>
<keyword evidence="3" id="KW-1185">Reference proteome</keyword>
<gene>
    <name evidence="2" type="ORF">Tcan_05735</name>
</gene>
<feature type="compositionally biased region" description="Basic and acidic residues" evidence="1">
    <location>
        <begin position="886"/>
        <end position="895"/>
    </location>
</feature>
<feature type="region of interest" description="Disordered" evidence="1">
    <location>
        <begin position="870"/>
        <end position="903"/>
    </location>
</feature>